<protein>
    <submittedName>
        <fullName evidence="2">Uncharacterized protein</fullName>
    </submittedName>
</protein>
<feature type="compositionally biased region" description="Basic and acidic residues" evidence="1">
    <location>
        <begin position="177"/>
        <end position="191"/>
    </location>
</feature>
<feature type="region of interest" description="Disordered" evidence="1">
    <location>
        <begin position="142"/>
        <end position="196"/>
    </location>
</feature>
<evidence type="ECO:0000313" key="3">
    <source>
        <dbReference type="Proteomes" id="UP000053989"/>
    </source>
</evidence>
<accession>A0A0C3DKD2</accession>
<sequence length="233" mass="25715">MPRRALSPHPSISLRNLHSANQTRPKAVDFLSDTEDIGGSGSNDGDGNESDDVIGGLSQADSDGDDDGEDGESDRFDEEDDADADAPRISQWVDDETLGEGPVEEDAEETDEDGEDVQVRNNLSTLPLGALRKAQWSLAQAQVLTDSHTSMSESESSDDDDNEDHREEQPQSLANGKGKEKQDTKHKELPKRPHKHAYVPPLFVIITHSLQTHRDILQATRYPVQNSRRGEHM</sequence>
<dbReference type="Proteomes" id="UP000053989">
    <property type="component" value="Unassembled WGS sequence"/>
</dbReference>
<organism evidence="2 3">
    <name type="scientific">Scleroderma citrinum Foug A</name>
    <dbReference type="NCBI Taxonomy" id="1036808"/>
    <lineage>
        <taxon>Eukaryota</taxon>
        <taxon>Fungi</taxon>
        <taxon>Dikarya</taxon>
        <taxon>Basidiomycota</taxon>
        <taxon>Agaricomycotina</taxon>
        <taxon>Agaricomycetes</taxon>
        <taxon>Agaricomycetidae</taxon>
        <taxon>Boletales</taxon>
        <taxon>Sclerodermatineae</taxon>
        <taxon>Sclerodermataceae</taxon>
        <taxon>Scleroderma</taxon>
    </lineage>
</organism>
<gene>
    <name evidence="2" type="ORF">SCLCIDRAFT_29311</name>
</gene>
<evidence type="ECO:0000313" key="2">
    <source>
        <dbReference type="EMBL" id="KIM56779.1"/>
    </source>
</evidence>
<keyword evidence="3" id="KW-1185">Reference proteome</keyword>
<feature type="compositionally biased region" description="Acidic residues" evidence="1">
    <location>
        <begin position="62"/>
        <end position="84"/>
    </location>
</feature>
<dbReference type="EMBL" id="KN822110">
    <property type="protein sequence ID" value="KIM56779.1"/>
    <property type="molecule type" value="Genomic_DNA"/>
</dbReference>
<feature type="compositionally biased region" description="Polar residues" evidence="1">
    <location>
        <begin position="13"/>
        <end position="24"/>
    </location>
</feature>
<dbReference type="HOGENOM" id="CLU_1190481_0_0_1"/>
<dbReference type="AlphaFoldDB" id="A0A0C3DKD2"/>
<proteinExistence type="predicted"/>
<name>A0A0C3DKD2_9AGAM</name>
<feature type="compositionally biased region" description="Acidic residues" evidence="1">
    <location>
        <begin position="93"/>
        <end position="116"/>
    </location>
</feature>
<evidence type="ECO:0000256" key="1">
    <source>
        <dbReference type="SAM" id="MobiDB-lite"/>
    </source>
</evidence>
<dbReference type="STRING" id="1036808.A0A0C3DKD2"/>
<dbReference type="InParanoid" id="A0A0C3DKD2"/>
<feature type="region of interest" description="Disordered" evidence="1">
    <location>
        <begin position="1"/>
        <end position="122"/>
    </location>
</feature>
<reference evidence="2 3" key="1">
    <citation type="submission" date="2014-04" db="EMBL/GenBank/DDBJ databases">
        <authorList>
            <consortium name="DOE Joint Genome Institute"/>
            <person name="Kuo A."/>
            <person name="Kohler A."/>
            <person name="Nagy L.G."/>
            <person name="Floudas D."/>
            <person name="Copeland A."/>
            <person name="Barry K.W."/>
            <person name="Cichocki N."/>
            <person name="Veneault-Fourrey C."/>
            <person name="LaButti K."/>
            <person name="Lindquist E.A."/>
            <person name="Lipzen A."/>
            <person name="Lundell T."/>
            <person name="Morin E."/>
            <person name="Murat C."/>
            <person name="Sun H."/>
            <person name="Tunlid A."/>
            <person name="Henrissat B."/>
            <person name="Grigoriev I.V."/>
            <person name="Hibbett D.S."/>
            <person name="Martin F."/>
            <person name="Nordberg H.P."/>
            <person name="Cantor M.N."/>
            <person name="Hua S.X."/>
        </authorList>
    </citation>
    <scope>NUCLEOTIDE SEQUENCE [LARGE SCALE GENOMIC DNA]</scope>
    <source>
        <strain evidence="2 3">Foug A</strain>
    </source>
</reference>
<reference evidence="3" key="2">
    <citation type="submission" date="2015-01" db="EMBL/GenBank/DDBJ databases">
        <title>Evolutionary Origins and Diversification of the Mycorrhizal Mutualists.</title>
        <authorList>
            <consortium name="DOE Joint Genome Institute"/>
            <consortium name="Mycorrhizal Genomics Consortium"/>
            <person name="Kohler A."/>
            <person name="Kuo A."/>
            <person name="Nagy L.G."/>
            <person name="Floudas D."/>
            <person name="Copeland A."/>
            <person name="Barry K.W."/>
            <person name="Cichocki N."/>
            <person name="Veneault-Fourrey C."/>
            <person name="LaButti K."/>
            <person name="Lindquist E.A."/>
            <person name="Lipzen A."/>
            <person name="Lundell T."/>
            <person name="Morin E."/>
            <person name="Murat C."/>
            <person name="Riley R."/>
            <person name="Ohm R."/>
            <person name="Sun H."/>
            <person name="Tunlid A."/>
            <person name="Henrissat B."/>
            <person name="Grigoriev I.V."/>
            <person name="Hibbett D.S."/>
            <person name="Martin F."/>
        </authorList>
    </citation>
    <scope>NUCLEOTIDE SEQUENCE [LARGE SCALE GENOMIC DNA]</scope>
    <source>
        <strain evidence="3">Foug A</strain>
    </source>
</reference>